<evidence type="ECO:0000256" key="5">
    <source>
        <dbReference type="SAM" id="MobiDB-lite"/>
    </source>
</evidence>
<reference evidence="8" key="1">
    <citation type="submission" date="2023-07" db="EMBL/GenBank/DDBJ databases">
        <title>Sequencing the genomes of 1000 actinobacteria strains.</title>
        <authorList>
            <person name="Klenk H.-P."/>
        </authorList>
    </citation>
    <scope>NUCLEOTIDE SEQUENCE</scope>
    <source>
        <strain evidence="8">DSM 44707</strain>
    </source>
</reference>
<evidence type="ECO:0000256" key="1">
    <source>
        <dbReference type="ARBA" id="ARBA00004370"/>
    </source>
</evidence>
<feature type="transmembrane region" description="Helical" evidence="6">
    <location>
        <begin position="156"/>
        <end position="179"/>
    </location>
</feature>
<keyword evidence="4 6" id="KW-0472">Membrane</keyword>
<dbReference type="Gene3D" id="1.10.287.1260">
    <property type="match status" value="1"/>
</dbReference>
<feature type="domain" description="Mechanosensitive ion channel MscS" evidence="7">
    <location>
        <begin position="177"/>
        <end position="244"/>
    </location>
</feature>
<feature type="region of interest" description="Disordered" evidence="5">
    <location>
        <begin position="349"/>
        <end position="397"/>
    </location>
</feature>
<dbReference type="AlphaFoldDB" id="A0AAE3YI18"/>
<keyword evidence="2 6" id="KW-0812">Transmembrane</keyword>
<evidence type="ECO:0000313" key="8">
    <source>
        <dbReference type="EMBL" id="MDR7274069.1"/>
    </source>
</evidence>
<evidence type="ECO:0000256" key="4">
    <source>
        <dbReference type="ARBA" id="ARBA00023136"/>
    </source>
</evidence>
<dbReference type="PANTHER" id="PTHR30566">
    <property type="entry name" value="YNAI-RELATED MECHANOSENSITIVE ION CHANNEL"/>
    <property type="match status" value="1"/>
</dbReference>
<dbReference type="InterPro" id="IPR023408">
    <property type="entry name" value="MscS_beta-dom_sf"/>
</dbReference>
<protein>
    <submittedName>
        <fullName evidence="8">Small-conductance mechanosensitive channel</fullName>
    </submittedName>
</protein>
<dbReference type="EMBL" id="JAVDYB010000001">
    <property type="protein sequence ID" value="MDR7274069.1"/>
    <property type="molecule type" value="Genomic_DNA"/>
</dbReference>
<feature type="transmembrane region" description="Helical" evidence="6">
    <location>
        <begin position="6"/>
        <end position="29"/>
    </location>
</feature>
<feature type="transmembrane region" description="Helical" evidence="6">
    <location>
        <begin position="79"/>
        <end position="102"/>
    </location>
</feature>
<proteinExistence type="predicted"/>
<dbReference type="Gene3D" id="2.30.30.60">
    <property type="match status" value="1"/>
</dbReference>
<feature type="compositionally biased region" description="Basic and acidic residues" evidence="5">
    <location>
        <begin position="353"/>
        <end position="372"/>
    </location>
</feature>
<gene>
    <name evidence="8" type="ORF">J2S41_000847</name>
</gene>
<evidence type="ECO:0000256" key="6">
    <source>
        <dbReference type="SAM" id="Phobius"/>
    </source>
</evidence>
<evidence type="ECO:0000313" key="9">
    <source>
        <dbReference type="Proteomes" id="UP001183643"/>
    </source>
</evidence>
<dbReference type="InterPro" id="IPR006685">
    <property type="entry name" value="MscS_channel_2nd"/>
</dbReference>
<comment type="subcellular location">
    <subcellularLocation>
        <location evidence="1">Membrane</location>
    </subcellularLocation>
</comment>
<dbReference type="GO" id="GO:0016020">
    <property type="term" value="C:membrane"/>
    <property type="evidence" value="ECO:0007669"/>
    <property type="project" value="UniProtKB-SubCell"/>
</dbReference>
<name>A0AAE3YI18_9ACTN</name>
<accession>A0AAE3YI18</accession>
<feature type="transmembrane region" description="Helical" evidence="6">
    <location>
        <begin position="129"/>
        <end position="150"/>
    </location>
</feature>
<dbReference type="Proteomes" id="UP001183643">
    <property type="component" value="Unassembled WGS sequence"/>
</dbReference>
<dbReference type="RefSeq" id="WP_310363323.1">
    <property type="nucleotide sequence ID" value="NZ_JAVDYB010000001.1"/>
</dbReference>
<dbReference type="PANTHER" id="PTHR30566:SF25">
    <property type="entry name" value="INNER MEMBRANE PROTEIN"/>
    <property type="match status" value="1"/>
</dbReference>
<dbReference type="GO" id="GO:0055085">
    <property type="term" value="P:transmembrane transport"/>
    <property type="evidence" value="ECO:0007669"/>
    <property type="project" value="InterPro"/>
</dbReference>
<dbReference type="Pfam" id="PF00924">
    <property type="entry name" value="MS_channel_2nd"/>
    <property type="match status" value="1"/>
</dbReference>
<comment type="caution">
    <text evidence="8">The sequence shown here is derived from an EMBL/GenBank/DDBJ whole genome shotgun (WGS) entry which is preliminary data.</text>
</comment>
<sequence>MEDILITVGVTAAAAALALIFVAVTHVIIKKLAAHSRLASELAEHTHRPVQFAITLMAIQLAVRFTTADSAGAEWRRHLLHALVLLVMAATAWLIGAFLVAFEDLTLSRWRTDVPDNRRARQLHTQVVMLRRVTIAVIVVVTAGVMLMTFPDVRAIGGGLLASAGLLSVVAALAAQTLLSNFFAGLQLAFSDAVRLDDVVVIEGEWGKIEELTLSYVVVQIWDDRRLILPTSYFTSKPFQNWTRTQSAVLGTAEFDVDWSVPVQDMREELRTLLEGTQLWDGRVCVLQVTDAVGGVVRLRALVSAQDAPTLWDLRCLVREHLVAWVRDRQPSAMPRWRAEVGDSRGDLSWQWGEKRRPPRERPAAEPPDDARLFGGSDDGEERSHAFVGPEEPVHTH</sequence>
<dbReference type="SUPFAM" id="SSF50182">
    <property type="entry name" value="Sm-like ribonucleoproteins"/>
    <property type="match status" value="1"/>
</dbReference>
<evidence type="ECO:0000256" key="2">
    <source>
        <dbReference type="ARBA" id="ARBA00022692"/>
    </source>
</evidence>
<keyword evidence="3 6" id="KW-1133">Transmembrane helix</keyword>
<organism evidence="8 9">
    <name type="scientific">Catenuloplanes atrovinosus</name>
    <dbReference type="NCBI Taxonomy" id="137266"/>
    <lineage>
        <taxon>Bacteria</taxon>
        <taxon>Bacillati</taxon>
        <taxon>Actinomycetota</taxon>
        <taxon>Actinomycetes</taxon>
        <taxon>Micromonosporales</taxon>
        <taxon>Micromonosporaceae</taxon>
        <taxon>Catenuloplanes</taxon>
    </lineage>
</organism>
<dbReference type="InterPro" id="IPR010920">
    <property type="entry name" value="LSM_dom_sf"/>
</dbReference>
<keyword evidence="9" id="KW-1185">Reference proteome</keyword>
<evidence type="ECO:0000256" key="3">
    <source>
        <dbReference type="ARBA" id="ARBA00022989"/>
    </source>
</evidence>
<feature type="transmembrane region" description="Helical" evidence="6">
    <location>
        <begin position="50"/>
        <end position="67"/>
    </location>
</feature>
<evidence type="ECO:0000259" key="7">
    <source>
        <dbReference type="Pfam" id="PF00924"/>
    </source>
</evidence>